<feature type="region of interest" description="Disordered" evidence="8">
    <location>
        <begin position="449"/>
        <end position="471"/>
    </location>
</feature>
<dbReference type="GO" id="GO:0051539">
    <property type="term" value="F:4 iron, 4 sulfur cluster binding"/>
    <property type="evidence" value="ECO:0007669"/>
    <property type="project" value="UniProtKB-KW"/>
</dbReference>
<sequence length="471" mass="53922">MKIDLIIAYVQRYEFGHERDFVPPITGIHLAAITPPPHEVRVFHQQIDKIEFNTDADLIAISFFNGFAVSAYKLAVEFRKRGKLVVAGGPHVTYCQEEALTYFDAIVIGEAENVWPTLLQDVALGQLQTVYRGTPSDMVSLPTPRYELLPNRFFIKKVIQATRGCPFSCSFCTVPSLNPGFRLRPVEDVIRDASYDHFKHWWQRKVVWFWDDNLTIRRPYIRQLLQQMIPLKKWWLTQASMDIAKDPELLDLMKASGCIGVFLGIESFGVDSLVDANKKQNKIAHYKEAVQEIRKRGIAVMAGFIAGFDHDDEQSIVNMADQLMEIGIDVPFLSIMTPFRGTPIYTKLNQEGRILNQRNWNFYNGYNVAFKPKKITETQLLQAHRTLWKKSFSPLYSFRRILGGLFTLRLGAFLLSFFMNSFYAYKRVRKNYPIDMAKRNDLNQVLPPPVAAKGKNSPPLTSTLASLPVAS</sequence>
<dbReference type="SUPFAM" id="SSF102114">
    <property type="entry name" value="Radical SAM enzymes"/>
    <property type="match status" value="1"/>
</dbReference>
<dbReference type="GO" id="GO:0003824">
    <property type="term" value="F:catalytic activity"/>
    <property type="evidence" value="ECO:0007669"/>
    <property type="project" value="InterPro"/>
</dbReference>
<dbReference type="OrthoDB" id="9801424at2"/>
<evidence type="ECO:0000313" key="13">
    <source>
        <dbReference type="Proteomes" id="UP000324133"/>
    </source>
</evidence>
<dbReference type="InterPro" id="IPR051198">
    <property type="entry name" value="BchE-like"/>
</dbReference>
<evidence type="ECO:0000259" key="10">
    <source>
        <dbReference type="PROSITE" id="PS51332"/>
    </source>
</evidence>
<name>A0A5B6TF02_9BACT</name>
<dbReference type="InterPro" id="IPR006638">
    <property type="entry name" value="Elp3/MiaA/NifB-like_rSAM"/>
</dbReference>
<dbReference type="GO" id="GO:0005829">
    <property type="term" value="C:cytosol"/>
    <property type="evidence" value="ECO:0007669"/>
    <property type="project" value="TreeGrafter"/>
</dbReference>
<feature type="domain" description="B12-binding" evidence="10">
    <location>
        <begin position="1"/>
        <end position="129"/>
    </location>
</feature>
<organism evidence="12 13">
    <name type="scientific">Rufibacter hautae</name>
    <dbReference type="NCBI Taxonomy" id="2595005"/>
    <lineage>
        <taxon>Bacteria</taxon>
        <taxon>Pseudomonadati</taxon>
        <taxon>Bacteroidota</taxon>
        <taxon>Cytophagia</taxon>
        <taxon>Cytophagales</taxon>
        <taxon>Hymenobacteraceae</taxon>
        <taxon>Rufibacter</taxon>
    </lineage>
</organism>
<keyword evidence="5" id="KW-0479">Metal-binding</keyword>
<evidence type="ECO:0000313" key="12">
    <source>
        <dbReference type="EMBL" id="KAA3437944.1"/>
    </source>
</evidence>
<keyword evidence="7" id="KW-0411">Iron-sulfur</keyword>
<dbReference type="Proteomes" id="UP000324133">
    <property type="component" value="Unassembled WGS sequence"/>
</dbReference>
<dbReference type="InterPro" id="IPR058240">
    <property type="entry name" value="rSAM_sf"/>
</dbReference>
<evidence type="ECO:0000256" key="8">
    <source>
        <dbReference type="SAM" id="MobiDB-lite"/>
    </source>
</evidence>
<reference evidence="12 13" key="1">
    <citation type="submission" date="2019-07" db="EMBL/GenBank/DDBJ databases">
        <title>Rufibacter sp. nov., isolated from lake sediment.</title>
        <authorList>
            <person name="Qu J.-H."/>
        </authorList>
    </citation>
    <scope>NUCLEOTIDE SEQUENCE [LARGE SCALE GENOMIC DNA]</scope>
    <source>
        <strain evidence="12 13">NBS58-1</strain>
    </source>
</reference>
<keyword evidence="3" id="KW-0808">Transferase</keyword>
<keyword evidence="2" id="KW-0489">Methyltransferase</keyword>
<proteinExistence type="predicted"/>
<dbReference type="InterPro" id="IPR034466">
    <property type="entry name" value="Methyltransferase_Class_B"/>
</dbReference>
<evidence type="ECO:0000259" key="11">
    <source>
        <dbReference type="PROSITE" id="PS51918"/>
    </source>
</evidence>
<dbReference type="GO" id="GO:0031419">
    <property type="term" value="F:cobalamin binding"/>
    <property type="evidence" value="ECO:0007669"/>
    <property type="project" value="InterPro"/>
</dbReference>
<dbReference type="SFLD" id="SFLDG01082">
    <property type="entry name" value="B12-binding_domain_containing"/>
    <property type="match status" value="1"/>
</dbReference>
<keyword evidence="13" id="KW-1185">Reference proteome</keyword>
<dbReference type="InterPro" id="IPR006158">
    <property type="entry name" value="Cobalamin-bd"/>
</dbReference>
<evidence type="ECO:0000256" key="1">
    <source>
        <dbReference type="ARBA" id="ARBA00001966"/>
    </source>
</evidence>
<dbReference type="Pfam" id="PF04055">
    <property type="entry name" value="Radical_SAM"/>
    <property type="match status" value="1"/>
</dbReference>
<evidence type="ECO:0000256" key="3">
    <source>
        <dbReference type="ARBA" id="ARBA00022679"/>
    </source>
</evidence>
<keyword evidence="4" id="KW-0949">S-adenosyl-L-methionine</keyword>
<dbReference type="SFLD" id="SFLDS00029">
    <property type="entry name" value="Radical_SAM"/>
    <property type="match status" value="1"/>
</dbReference>
<keyword evidence="9" id="KW-0472">Membrane</keyword>
<dbReference type="PROSITE" id="PS51918">
    <property type="entry name" value="RADICAL_SAM"/>
    <property type="match status" value="1"/>
</dbReference>
<dbReference type="Gene3D" id="3.80.30.20">
    <property type="entry name" value="tm_1862 like domain"/>
    <property type="match status" value="1"/>
</dbReference>
<feature type="domain" description="Radical SAM core" evidence="11">
    <location>
        <begin position="151"/>
        <end position="390"/>
    </location>
</feature>
<keyword evidence="9" id="KW-0812">Transmembrane</keyword>
<dbReference type="CDD" id="cd02068">
    <property type="entry name" value="radical_SAM_B12_BD"/>
    <property type="match status" value="1"/>
</dbReference>
<dbReference type="GO" id="GO:0046872">
    <property type="term" value="F:metal ion binding"/>
    <property type="evidence" value="ECO:0007669"/>
    <property type="project" value="UniProtKB-KW"/>
</dbReference>
<dbReference type="AlphaFoldDB" id="A0A5B6TF02"/>
<gene>
    <name evidence="12" type="ORF">FOA19_11730</name>
</gene>
<dbReference type="InterPro" id="IPR023404">
    <property type="entry name" value="rSAM_horseshoe"/>
</dbReference>
<comment type="caution">
    <text evidence="12">The sequence shown here is derived from an EMBL/GenBank/DDBJ whole genome shotgun (WGS) entry which is preliminary data.</text>
</comment>
<dbReference type="PROSITE" id="PS51332">
    <property type="entry name" value="B12_BINDING"/>
    <property type="match status" value="1"/>
</dbReference>
<evidence type="ECO:0000256" key="5">
    <source>
        <dbReference type="ARBA" id="ARBA00022723"/>
    </source>
</evidence>
<dbReference type="SFLD" id="SFLDG01123">
    <property type="entry name" value="methyltransferase_(Class_B)"/>
    <property type="match status" value="1"/>
</dbReference>
<evidence type="ECO:0000256" key="4">
    <source>
        <dbReference type="ARBA" id="ARBA00022691"/>
    </source>
</evidence>
<keyword evidence="6" id="KW-0408">Iron</keyword>
<dbReference type="CDD" id="cd01335">
    <property type="entry name" value="Radical_SAM"/>
    <property type="match status" value="1"/>
</dbReference>
<accession>A0A5B6TF02</accession>
<dbReference type="InterPro" id="IPR007197">
    <property type="entry name" value="rSAM"/>
</dbReference>
<evidence type="ECO:0000256" key="7">
    <source>
        <dbReference type="ARBA" id="ARBA00023014"/>
    </source>
</evidence>
<comment type="cofactor">
    <cofactor evidence="1">
        <name>[4Fe-4S] cluster</name>
        <dbReference type="ChEBI" id="CHEBI:49883"/>
    </cofactor>
</comment>
<evidence type="ECO:0000256" key="9">
    <source>
        <dbReference type="SAM" id="Phobius"/>
    </source>
</evidence>
<dbReference type="EMBL" id="VKKY01000002">
    <property type="protein sequence ID" value="KAA3437944.1"/>
    <property type="molecule type" value="Genomic_DNA"/>
</dbReference>
<evidence type="ECO:0000256" key="2">
    <source>
        <dbReference type="ARBA" id="ARBA00022603"/>
    </source>
</evidence>
<dbReference type="Gene3D" id="3.40.50.280">
    <property type="entry name" value="Cobalamin-binding domain"/>
    <property type="match status" value="1"/>
</dbReference>
<protein>
    <submittedName>
        <fullName evidence="12">B12-binding domain-containing radical SAM protein</fullName>
    </submittedName>
</protein>
<evidence type="ECO:0000256" key="6">
    <source>
        <dbReference type="ARBA" id="ARBA00023004"/>
    </source>
</evidence>
<feature type="transmembrane region" description="Helical" evidence="9">
    <location>
        <begin position="401"/>
        <end position="425"/>
    </location>
</feature>
<dbReference type="RefSeq" id="WP_149091007.1">
    <property type="nucleotide sequence ID" value="NZ_VKKY01000002.1"/>
</dbReference>
<dbReference type="SMART" id="SM00729">
    <property type="entry name" value="Elp3"/>
    <property type="match status" value="1"/>
</dbReference>
<dbReference type="PANTHER" id="PTHR43409:SF7">
    <property type="entry name" value="BLL1977 PROTEIN"/>
    <property type="match status" value="1"/>
</dbReference>
<keyword evidence="9" id="KW-1133">Transmembrane helix</keyword>
<dbReference type="PANTHER" id="PTHR43409">
    <property type="entry name" value="ANAEROBIC MAGNESIUM-PROTOPORPHYRIN IX MONOMETHYL ESTER CYCLASE-RELATED"/>
    <property type="match status" value="1"/>
</dbReference>